<keyword evidence="7 11" id="KW-1133">Transmembrane helix</keyword>
<dbReference type="OrthoDB" id="41266at2759"/>
<keyword evidence="5" id="KW-0547">Nucleotide-binding</keyword>
<comment type="subcellular location">
    <subcellularLocation>
        <location evidence="1">Endoplasmic reticulum membrane</location>
        <topology evidence="1">Single-pass membrane protein</topology>
    </subcellularLocation>
</comment>
<protein>
    <recommendedName>
        <fullName evidence="3">Signal recognition particle receptor subunit beta</fullName>
    </recommendedName>
</protein>
<gene>
    <name evidence="12" type="ORF">BWQ96_06670</name>
</gene>
<dbReference type="SUPFAM" id="SSF52540">
    <property type="entry name" value="P-loop containing nucleoside triphosphate hydrolases"/>
    <property type="match status" value="1"/>
</dbReference>
<evidence type="ECO:0000256" key="6">
    <source>
        <dbReference type="ARBA" id="ARBA00022824"/>
    </source>
</evidence>
<name>A0A2V3INA4_9FLOR</name>
<keyword evidence="4 11" id="KW-0812">Transmembrane</keyword>
<evidence type="ECO:0000256" key="11">
    <source>
        <dbReference type="SAM" id="Phobius"/>
    </source>
</evidence>
<keyword evidence="9 11" id="KW-0472">Membrane</keyword>
<feature type="transmembrane region" description="Helical" evidence="11">
    <location>
        <begin position="37"/>
        <end position="58"/>
    </location>
</feature>
<keyword evidence="13" id="KW-1185">Reference proteome</keyword>
<keyword evidence="10 12" id="KW-0675">Receptor</keyword>
<evidence type="ECO:0000256" key="5">
    <source>
        <dbReference type="ARBA" id="ARBA00022741"/>
    </source>
</evidence>
<dbReference type="STRING" id="448386.A0A2V3INA4"/>
<dbReference type="AlphaFoldDB" id="A0A2V3INA4"/>
<evidence type="ECO:0000256" key="7">
    <source>
        <dbReference type="ARBA" id="ARBA00022989"/>
    </source>
</evidence>
<keyword evidence="8" id="KW-0342">GTP-binding</keyword>
<dbReference type="Gene3D" id="3.40.50.300">
    <property type="entry name" value="P-loop containing nucleotide triphosphate hydrolases"/>
    <property type="match status" value="1"/>
</dbReference>
<accession>A0A2V3INA4</accession>
<evidence type="ECO:0000256" key="10">
    <source>
        <dbReference type="ARBA" id="ARBA00023170"/>
    </source>
</evidence>
<dbReference type="GO" id="GO:0005525">
    <property type="term" value="F:GTP binding"/>
    <property type="evidence" value="ECO:0007669"/>
    <property type="project" value="UniProtKB-KW"/>
</dbReference>
<evidence type="ECO:0000256" key="3">
    <source>
        <dbReference type="ARBA" id="ARBA00020256"/>
    </source>
</evidence>
<dbReference type="InterPro" id="IPR019009">
    <property type="entry name" value="SRP_receptor_beta_su"/>
</dbReference>
<proteinExistence type="inferred from homology"/>
<evidence type="ECO:0000256" key="8">
    <source>
        <dbReference type="ARBA" id="ARBA00023134"/>
    </source>
</evidence>
<reference evidence="12 13" key="1">
    <citation type="journal article" date="2018" name="Mol. Biol. Evol.">
        <title>Analysis of the draft genome of the red seaweed Gracilariopsis chorda provides insights into genome size evolution in Rhodophyta.</title>
        <authorList>
            <person name="Lee J."/>
            <person name="Yang E.C."/>
            <person name="Graf L."/>
            <person name="Yang J.H."/>
            <person name="Qiu H."/>
            <person name="Zel Zion U."/>
            <person name="Chan C.X."/>
            <person name="Stephens T.G."/>
            <person name="Weber A.P.M."/>
            <person name="Boo G.H."/>
            <person name="Boo S.M."/>
            <person name="Kim K.M."/>
            <person name="Shin Y."/>
            <person name="Jung M."/>
            <person name="Lee S.J."/>
            <person name="Yim H.S."/>
            <person name="Lee J.H."/>
            <person name="Bhattacharya D."/>
            <person name="Yoon H.S."/>
        </authorList>
    </citation>
    <scope>NUCLEOTIDE SEQUENCE [LARGE SCALE GENOMIC DNA]</scope>
    <source>
        <strain evidence="12 13">SKKU-2015</strain>
        <tissue evidence="12">Whole body</tissue>
    </source>
</reference>
<keyword evidence="6" id="KW-0256">Endoplasmic reticulum</keyword>
<evidence type="ECO:0000256" key="2">
    <source>
        <dbReference type="ARBA" id="ARBA00005619"/>
    </source>
</evidence>
<evidence type="ECO:0000313" key="13">
    <source>
        <dbReference type="Proteomes" id="UP000247409"/>
    </source>
</evidence>
<sequence>MVLEQYAGPFRPTLLQGARAISQQLKGLGVDVPPLDFIMDAIVITAVLLLLSLLFIPLRSKDKRDTLLLVGISGESDSPSVGKTSLFTVLRDGVFPKYGTVPSMQPNQAQIWLPATNLLVNLVDYPGHPRLLYKLTEHLSRAKGIVFVVDGEMFTAQARRDAALLHDVLTNPVVANKATPVLIFINKTDAQKCAKEATVKVRLQAELDRVRTASASRLRSVGAEGKEEGEEERAFLGFENEAFCFEHAASPVSIASGSAQELDVEGILEFARSHFL</sequence>
<evidence type="ECO:0000256" key="4">
    <source>
        <dbReference type="ARBA" id="ARBA00022692"/>
    </source>
</evidence>
<evidence type="ECO:0000256" key="9">
    <source>
        <dbReference type="ARBA" id="ARBA00023136"/>
    </source>
</evidence>
<comment type="caution">
    <text evidence="12">The sequence shown here is derived from an EMBL/GenBank/DDBJ whole genome shotgun (WGS) entry which is preliminary data.</text>
</comment>
<dbReference type="Pfam" id="PF09439">
    <property type="entry name" value="SRPRB"/>
    <property type="match status" value="1"/>
</dbReference>
<organism evidence="12 13">
    <name type="scientific">Gracilariopsis chorda</name>
    <dbReference type="NCBI Taxonomy" id="448386"/>
    <lineage>
        <taxon>Eukaryota</taxon>
        <taxon>Rhodophyta</taxon>
        <taxon>Florideophyceae</taxon>
        <taxon>Rhodymeniophycidae</taxon>
        <taxon>Gracilariales</taxon>
        <taxon>Gracilariaceae</taxon>
        <taxon>Gracilariopsis</taxon>
    </lineage>
</organism>
<dbReference type="Proteomes" id="UP000247409">
    <property type="component" value="Unassembled WGS sequence"/>
</dbReference>
<comment type="similarity">
    <text evidence="2">Belongs to the SRP receptor beta subunit family.</text>
</comment>
<dbReference type="EMBL" id="NBIV01000119">
    <property type="protein sequence ID" value="PXF43558.1"/>
    <property type="molecule type" value="Genomic_DNA"/>
</dbReference>
<dbReference type="InterPro" id="IPR027417">
    <property type="entry name" value="P-loop_NTPase"/>
</dbReference>
<dbReference type="GO" id="GO:0005789">
    <property type="term" value="C:endoplasmic reticulum membrane"/>
    <property type="evidence" value="ECO:0007669"/>
    <property type="project" value="UniProtKB-SubCell"/>
</dbReference>
<evidence type="ECO:0000313" key="12">
    <source>
        <dbReference type="EMBL" id="PXF43558.1"/>
    </source>
</evidence>
<evidence type="ECO:0000256" key="1">
    <source>
        <dbReference type="ARBA" id="ARBA00004389"/>
    </source>
</evidence>